<dbReference type="Proteomes" id="UP000078541">
    <property type="component" value="Unassembled WGS sequence"/>
</dbReference>
<sequence length="146" mass="17235">MEKPIPSYQRKWLLADRKKRCAFSAEDDNNKHLRLASFKLPGARVLTGARPRRRIAHQSARPALLPRMAAIGAIGRGRVPRLYRPPPMRPPLFVAGRRASFKRVRKGRLKRYIVYHRRDTIKDRRSWANFRRYKKGLKDPEVIEER</sequence>
<reference evidence="1 2" key="1">
    <citation type="submission" date="2016-03" db="EMBL/GenBank/DDBJ databases">
        <title>Trachymyrmex septentrionalis WGS genome.</title>
        <authorList>
            <person name="Nygaard S."/>
            <person name="Hu H."/>
            <person name="Boomsma J."/>
            <person name="Zhang G."/>
        </authorList>
    </citation>
    <scope>NUCLEOTIDE SEQUENCE [LARGE SCALE GENOMIC DNA]</scope>
    <source>
        <strain evidence="1">Tsep2-gDNA-1</strain>
        <tissue evidence="1">Whole body</tissue>
    </source>
</reference>
<dbReference type="AlphaFoldDB" id="A0A195FYF4"/>
<accession>A0A195FYF4</accession>
<evidence type="ECO:0000313" key="1">
    <source>
        <dbReference type="EMBL" id="KYN45337.1"/>
    </source>
</evidence>
<keyword evidence="2" id="KW-1185">Reference proteome</keyword>
<protein>
    <submittedName>
        <fullName evidence="1">Uncharacterized protein</fullName>
    </submittedName>
</protein>
<proteinExistence type="predicted"/>
<evidence type="ECO:0000313" key="2">
    <source>
        <dbReference type="Proteomes" id="UP000078541"/>
    </source>
</evidence>
<name>A0A195FYF4_9HYME</name>
<gene>
    <name evidence="1" type="ORF">ALC56_00183</name>
</gene>
<organism evidence="1 2">
    <name type="scientific">Trachymyrmex septentrionalis</name>
    <dbReference type="NCBI Taxonomy" id="34720"/>
    <lineage>
        <taxon>Eukaryota</taxon>
        <taxon>Metazoa</taxon>
        <taxon>Ecdysozoa</taxon>
        <taxon>Arthropoda</taxon>
        <taxon>Hexapoda</taxon>
        <taxon>Insecta</taxon>
        <taxon>Pterygota</taxon>
        <taxon>Neoptera</taxon>
        <taxon>Endopterygota</taxon>
        <taxon>Hymenoptera</taxon>
        <taxon>Apocrita</taxon>
        <taxon>Aculeata</taxon>
        <taxon>Formicoidea</taxon>
        <taxon>Formicidae</taxon>
        <taxon>Myrmicinae</taxon>
        <taxon>Trachymyrmex</taxon>
    </lineage>
</organism>
<dbReference type="EMBL" id="KQ981169">
    <property type="protein sequence ID" value="KYN45337.1"/>
    <property type="molecule type" value="Genomic_DNA"/>
</dbReference>